<accession>A0ABV9YP30</accession>
<keyword evidence="3" id="KW-1185">Reference proteome</keyword>
<gene>
    <name evidence="2" type="ORF">ACFPBZ_16435</name>
</gene>
<name>A0ABV9YP30_9PSEU</name>
<dbReference type="EMBL" id="JBHSIV010000017">
    <property type="protein sequence ID" value="MFC5063808.1"/>
    <property type="molecule type" value="Genomic_DNA"/>
</dbReference>
<feature type="region of interest" description="Disordered" evidence="1">
    <location>
        <begin position="1"/>
        <end position="41"/>
    </location>
</feature>
<dbReference type="RefSeq" id="WP_378037157.1">
    <property type="nucleotide sequence ID" value="NZ_JBHSIV010000017.1"/>
</dbReference>
<proteinExistence type="predicted"/>
<evidence type="ECO:0000313" key="2">
    <source>
        <dbReference type="EMBL" id="MFC5063808.1"/>
    </source>
</evidence>
<dbReference type="Proteomes" id="UP001595947">
    <property type="component" value="Unassembled WGS sequence"/>
</dbReference>
<evidence type="ECO:0000313" key="3">
    <source>
        <dbReference type="Proteomes" id="UP001595947"/>
    </source>
</evidence>
<organism evidence="2 3">
    <name type="scientific">Actinomycetospora atypica</name>
    <dbReference type="NCBI Taxonomy" id="1290095"/>
    <lineage>
        <taxon>Bacteria</taxon>
        <taxon>Bacillati</taxon>
        <taxon>Actinomycetota</taxon>
        <taxon>Actinomycetes</taxon>
        <taxon>Pseudonocardiales</taxon>
        <taxon>Pseudonocardiaceae</taxon>
        <taxon>Actinomycetospora</taxon>
    </lineage>
</organism>
<feature type="compositionally biased region" description="Acidic residues" evidence="1">
    <location>
        <begin position="19"/>
        <end position="34"/>
    </location>
</feature>
<sequence>MGRQTEAEDGDSSATLEGALEEDPTAGDLDEDGDSSATTAP</sequence>
<evidence type="ECO:0000256" key="1">
    <source>
        <dbReference type="SAM" id="MobiDB-lite"/>
    </source>
</evidence>
<reference evidence="3" key="1">
    <citation type="journal article" date="2019" name="Int. J. Syst. Evol. Microbiol.">
        <title>The Global Catalogue of Microorganisms (GCM) 10K type strain sequencing project: providing services to taxonomists for standard genome sequencing and annotation.</title>
        <authorList>
            <consortium name="The Broad Institute Genomics Platform"/>
            <consortium name="The Broad Institute Genome Sequencing Center for Infectious Disease"/>
            <person name="Wu L."/>
            <person name="Ma J."/>
        </authorList>
    </citation>
    <scope>NUCLEOTIDE SEQUENCE [LARGE SCALE GENOMIC DNA]</scope>
    <source>
        <strain evidence="3">CGMCC 4.7093</strain>
    </source>
</reference>
<comment type="caution">
    <text evidence="2">The sequence shown here is derived from an EMBL/GenBank/DDBJ whole genome shotgun (WGS) entry which is preliminary data.</text>
</comment>
<protein>
    <submittedName>
        <fullName evidence="2">Uncharacterized protein</fullName>
    </submittedName>
</protein>